<feature type="domain" description="Ig-like" evidence="10">
    <location>
        <begin position="20"/>
        <end position="115"/>
    </location>
</feature>
<sequence>MKNFTLIAALSLCSFSWISASVSQSQTVEAQPGEEVTLQFTLLCSNFTRLPIHIYWFKLSNSSNNSCISYMMVSDGNTSFCDGFQNGKFNMKSNTTTLFLRIKQLELSDSGLYFCGFYSYGNSAIVSATYLKVQGNVVLGAVIIILVVAVTGLVNLDSDELKDATLTFYSPTIIRRRPASERAVETHVVYSACT</sequence>
<keyword evidence="6" id="KW-1015">Disulfide bond</keyword>
<dbReference type="PANTHER" id="PTHR19433:SF111">
    <property type="entry name" value="T CELL RECEPTOR ALPHA VARIABLE 4"/>
    <property type="match status" value="1"/>
</dbReference>
<dbReference type="OMA" id="STAFEFH"/>
<feature type="signal peptide" evidence="9">
    <location>
        <begin position="1"/>
        <end position="20"/>
    </location>
</feature>
<reference evidence="11" key="2">
    <citation type="submission" date="2025-08" db="UniProtKB">
        <authorList>
            <consortium name="Ensembl"/>
        </authorList>
    </citation>
    <scope>IDENTIFICATION</scope>
</reference>
<dbReference type="GO" id="GO:0009617">
    <property type="term" value="P:response to bacterium"/>
    <property type="evidence" value="ECO:0007669"/>
    <property type="project" value="TreeGrafter"/>
</dbReference>
<evidence type="ECO:0000313" key="12">
    <source>
        <dbReference type="Proteomes" id="UP000472265"/>
    </source>
</evidence>
<keyword evidence="7" id="KW-0325">Glycoprotein</keyword>
<dbReference type="InterPro" id="IPR013783">
    <property type="entry name" value="Ig-like_fold"/>
</dbReference>
<dbReference type="PANTHER" id="PTHR19433">
    <property type="entry name" value="T-CELL RECEPTOR ALPHA CHAIN V REGION-RELATED"/>
    <property type="match status" value="1"/>
</dbReference>
<dbReference type="InterPro" id="IPR007110">
    <property type="entry name" value="Ig-like_dom"/>
</dbReference>
<evidence type="ECO:0000256" key="3">
    <source>
        <dbReference type="ARBA" id="ARBA00022729"/>
    </source>
</evidence>
<keyword evidence="2" id="KW-1003">Cell membrane</keyword>
<evidence type="ECO:0000256" key="4">
    <source>
        <dbReference type="ARBA" id="ARBA00022859"/>
    </source>
</evidence>
<keyword evidence="4" id="KW-0391">Immunity</keyword>
<dbReference type="InterPro" id="IPR052051">
    <property type="entry name" value="TCR_complex_component"/>
</dbReference>
<reference evidence="11" key="1">
    <citation type="submission" date="2021-04" db="EMBL/GenBank/DDBJ databases">
        <authorList>
            <consortium name="Wellcome Sanger Institute Data Sharing"/>
        </authorList>
    </citation>
    <scope>NUCLEOTIDE SEQUENCE [LARGE SCALE GENOMIC DNA]</scope>
</reference>
<evidence type="ECO:0000256" key="2">
    <source>
        <dbReference type="ARBA" id="ARBA00022475"/>
    </source>
</evidence>
<feature type="transmembrane region" description="Helical" evidence="8">
    <location>
        <begin position="137"/>
        <end position="156"/>
    </location>
</feature>
<protein>
    <recommendedName>
        <fullName evidence="10">Ig-like domain-containing protein</fullName>
    </recommendedName>
</protein>
<dbReference type="InterPro" id="IPR013106">
    <property type="entry name" value="Ig_V-set"/>
</dbReference>
<evidence type="ECO:0000256" key="9">
    <source>
        <dbReference type="SAM" id="SignalP"/>
    </source>
</evidence>
<dbReference type="GO" id="GO:0005886">
    <property type="term" value="C:plasma membrane"/>
    <property type="evidence" value="ECO:0007669"/>
    <property type="project" value="UniProtKB-SubCell"/>
</dbReference>
<dbReference type="InParanoid" id="A0A671Y0X1"/>
<dbReference type="PROSITE" id="PS50835">
    <property type="entry name" value="IG_LIKE"/>
    <property type="match status" value="1"/>
</dbReference>
<dbReference type="Gene3D" id="2.60.40.10">
    <property type="entry name" value="Immunoglobulins"/>
    <property type="match status" value="1"/>
</dbReference>
<evidence type="ECO:0000313" key="11">
    <source>
        <dbReference type="Ensembl" id="ENSSAUP00010054766.1"/>
    </source>
</evidence>
<dbReference type="SUPFAM" id="SSF48726">
    <property type="entry name" value="Immunoglobulin"/>
    <property type="match status" value="1"/>
</dbReference>
<evidence type="ECO:0000256" key="6">
    <source>
        <dbReference type="ARBA" id="ARBA00023157"/>
    </source>
</evidence>
<accession>A0A671Y0X1</accession>
<evidence type="ECO:0000256" key="5">
    <source>
        <dbReference type="ARBA" id="ARBA00023136"/>
    </source>
</evidence>
<evidence type="ECO:0000256" key="1">
    <source>
        <dbReference type="ARBA" id="ARBA00004236"/>
    </source>
</evidence>
<dbReference type="InterPro" id="IPR036179">
    <property type="entry name" value="Ig-like_dom_sf"/>
</dbReference>
<keyword evidence="5 8" id="KW-0472">Membrane</keyword>
<evidence type="ECO:0000256" key="8">
    <source>
        <dbReference type="SAM" id="Phobius"/>
    </source>
</evidence>
<dbReference type="GO" id="GO:0002376">
    <property type="term" value="P:immune system process"/>
    <property type="evidence" value="ECO:0007669"/>
    <property type="project" value="UniProtKB-KW"/>
</dbReference>
<keyword evidence="8" id="KW-0812">Transmembrane</keyword>
<comment type="subcellular location">
    <subcellularLocation>
        <location evidence="1">Cell membrane</location>
    </subcellularLocation>
</comment>
<dbReference type="GeneTree" id="ENSGT01150000287345"/>
<dbReference type="Ensembl" id="ENSSAUT00010057551.1">
    <property type="protein sequence ID" value="ENSSAUP00010054766.1"/>
    <property type="gene ID" value="ENSSAUG00010022542.1"/>
</dbReference>
<keyword evidence="8" id="KW-1133">Transmembrane helix</keyword>
<organism evidence="11 12">
    <name type="scientific">Sparus aurata</name>
    <name type="common">Gilthead sea bream</name>
    <dbReference type="NCBI Taxonomy" id="8175"/>
    <lineage>
        <taxon>Eukaryota</taxon>
        <taxon>Metazoa</taxon>
        <taxon>Chordata</taxon>
        <taxon>Craniata</taxon>
        <taxon>Vertebrata</taxon>
        <taxon>Euteleostomi</taxon>
        <taxon>Actinopterygii</taxon>
        <taxon>Neopterygii</taxon>
        <taxon>Teleostei</taxon>
        <taxon>Neoteleostei</taxon>
        <taxon>Acanthomorphata</taxon>
        <taxon>Eupercaria</taxon>
        <taxon>Spariformes</taxon>
        <taxon>Sparidae</taxon>
        <taxon>Sparus</taxon>
    </lineage>
</organism>
<keyword evidence="12" id="KW-1185">Reference proteome</keyword>
<evidence type="ECO:0000259" key="10">
    <source>
        <dbReference type="PROSITE" id="PS50835"/>
    </source>
</evidence>
<name>A0A671Y0X1_SPAAU</name>
<dbReference type="FunCoup" id="A0A671Y0X1">
    <property type="interactions" value="30"/>
</dbReference>
<evidence type="ECO:0000256" key="7">
    <source>
        <dbReference type="ARBA" id="ARBA00023180"/>
    </source>
</evidence>
<reference evidence="11" key="3">
    <citation type="submission" date="2025-09" db="UniProtKB">
        <authorList>
            <consortium name="Ensembl"/>
        </authorList>
    </citation>
    <scope>IDENTIFICATION</scope>
</reference>
<dbReference type="AlphaFoldDB" id="A0A671Y0X1"/>
<dbReference type="Pfam" id="PF07686">
    <property type="entry name" value="V-set"/>
    <property type="match status" value="1"/>
</dbReference>
<feature type="chain" id="PRO_5025510461" description="Ig-like domain-containing protein" evidence="9">
    <location>
        <begin position="21"/>
        <end position="194"/>
    </location>
</feature>
<keyword evidence="3 9" id="KW-0732">Signal</keyword>
<dbReference type="Proteomes" id="UP000472265">
    <property type="component" value="Chromosome 10"/>
</dbReference>
<dbReference type="SMART" id="SM00409">
    <property type="entry name" value="IG"/>
    <property type="match status" value="1"/>
</dbReference>
<proteinExistence type="predicted"/>
<dbReference type="InterPro" id="IPR003599">
    <property type="entry name" value="Ig_sub"/>
</dbReference>